<dbReference type="RefSeq" id="WP_249246630.1">
    <property type="nucleotide sequence ID" value="NZ_JAKPBZ010000116.1"/>
</dbReference>
<sequence>MKAISVVAPAGQKIATGKKTLEIRKWHPEISADEDLLIVENQNYLLADGDEEMGIAVAIVQVKKVRPFVERDIAAACASYFESGWLAWEMTDIRVIKEPVAIIAKRKIYQVDWMPVVFDSAHQHDQ</sequence>
<dbReference type="Proteomes" id="UP001203069">
    <property type="component" value="Unassembled WGS sequence"/>
</dbReference>
<protein>
    <submittedName>
        <fullName evidence="2">ASCH domain-containing protein</fullName>
    </submittedName>
</protein>
<keyword evidence="3" id="KW-1185">Reference proteome</keyword>
<comment type="caution">
    <text evidence="2">The sequence shown here is derived from an EMBL/GenBank/DDBJ whole genome shotgun (WGS) entry which is preliminary data.</text>
</comment>
<dbReference type="Gene3D" id="2.30.130.30">
    <property type="entry name" value="Hypothetical protein"/>
    <property type="match status" value="1"/>
</dbReference>
<proteinExistence type="predicted"/>
<gene>
    <name evidence="2" type="ORF">MFP26_24280</name>
</gene>
<accession>A0ABT0N189</accession>
<evidence type="ECO:0000313" key="2">
    <source>
        <dbReference type="EMBL" id="MCL2895797.1"/>
    </source>
</evidence>
<evidence type="ECO:0000259" key="1">
    <source>
        <dbReference type="Pfam" id="PF04266"/>
    </source>
</evidence>
<name>A0ABT0N189_9GAMM</name>
<dbReference type="SUPFAM" id="SSF88697">
    <property type="entry name" value="PUA domain-like"/>
    <property type="match status" value="1"/>
</dbReference>
<feature type="domain" description="ASCH" evidence="1">
    <location>
        <begin position="5"/>
        <end position="77"/>
    </location>
</feature>
<reference evidence="2 3" key="1">
    <citation type="submission" date="2022-02" db="EMBL/GenBank/DDBJ databases">
        <title>Description of Brenneria tiliae sp. nov. isolated from symptomatic Tilia x moltkei and Tilia x europaea trees in the UK.</title>
        <authorList>
            <person name="Kile H."/>
        </authorList>
    </citation>
    <scope>NUCLEOTIDE SEQUENCE [LARGE SCALE GENOMIC DNA]</scope>
    <source>
        <strain evidence="2 3">MC1SB4.1</strain>
    </source>
</reference>
<organism evidence="2 3">
    <name type="scientific">Brenneria tiliae</name>
    <dbReference type="NCBI Taxonomy" id="2914984"/>
    <lineage>
        <taxon>Bacteria</taxon>
        <taxon>Pseudomonadati</taxon>
        <taxon>Pseudomonadota</taxon>
        <taxon>Gammaproteobacteria</taxon>
        <taxon>Enterobacterales</taxon>
        <taxon>Pectobacteriaceae</taxon>
        <taxon>Brenneria</taxon>
    </lineage>
</organism>
<dbReference type="InterPro" id="IPR015947">
    <property type="entry name" value="PUA-like_sf"/>
</dbReference>
<evidence type="ECO:0000313" key="3">
    <source>
        <dbReference type="Proteomes" id="UP001203069"/>
    </source>
</evidence>
<dbReference type="Pfam" id="PF04266">
    <property type="entry name" value="ASCH"/>
    <property type="match status" value="1"/>
</dbReference>
<dbReference type="EMBL" id="JAKPBZ010000116">
    <property type="protein sequence ID" value="MCL2895797.1"/>
    <property type="molecule type" value="Genomic_DNA"/>
</dbReference>
<dbReference type="InterPro" id="IPR007374">
    <property type="entry name" value="ASCH_domain"/>
</dbReference>